<dbReference type="EMBL" id="CP134187">
    <property type="protein sequence ID" value="WPB02183.1"/>
    <property type="molecule type" value="Genomic_DNA"/>
</dbReference>
<evidence type="ECO:0000256" key="1">
    <source>
        <dbReference type="SAM" id="MobiDB-lite"/>
    </source>
</evidence>
<dbReference type="RefSeq" id="XP_065458919.1">
    <property type="nucleotide sequence ID" value="XM_065602847.1"/>
</dbReference>
<gene>
    <name evidence="2" type="ORF">RHO25_006817</name>
</gene>
<evidence type="ECO:0000313" key="2">
    <source>
        <dbReference type="EMBL" id="WPB02183.1"/>
    </source>
</evidence>
<proteinExistence type="predicted"/>
<sequence>MSQHSRNSNNNTSSSSLYDDSPELKEVIDPSNKGTRKQLKLIRHLIDHPKSWLNRQKLRWSSRPDGRPQYATPEAQQCMDDKRADIKKTKAMKAARAQREKSNGVWAGLSQRTDESGVSDDGSC</sequence>
<reference evidence="2 3" key="1">
    <citation type="submission" date="2023-09" db="EMBL/GenBank/DDBJ databases">
        <title>Complete-Gapless Cercospora beticola genome.</title>
        <authorList>
            <person name="Wyatt N.A."/>
            <person name="Spanner R.E."/>
            <person name="Bolton M.D."/>
        </authorList>
    </citation>
    <scope>NUCLEOTIDE SEQUENCE [LARGE SCALE GENOMIC DNA]</scope>
    <source>
        <strain evidence="2">Cb09-40</strain>
    </source>
</reference>
<protein>
    <submittedName>
        <fullName evidence="2">Uncharacterized protein</fullName>
    </submittedName>
</protein>
<accession>A0ABZ0NRI1</accession>
<organism evidence="2 3">
    <name type="scientific">Cercospora beticola</name>
    <name type="common">Sugarbeet leaf spot fungus</name>
    <dbReference type="NCBI Taxonomy" id="122368"/>
    <lineage>
        <taxon>Eukaryota</taxon>
        <taxon>Fungi</taxon>
        <taxon>Dikarya</taxon>
        <taxon>Ascomycota</taxon>
        <taxon>Pezizomycotina</taxon>
        <taxon>Dothideomycetes</taxon>
        <taxon>Dothideomycetidae</taxon>
        <taxon>Mycosphaerellales</taxon>
        <taxon>Mycosphaerellaceae</taxon>
        <taxon>Cercospora</taxon>
    </lineage>
</organism>
<dbReference type="Proteomes" id="UP001302367">
    <property type="component" value="Chromosome 4"/>
</dbReference>
<keyword evidence="3" id="KW-1185">Reference proteome</keyword>
<evidence type="ECO:0000313" key="3">
    <source>
        <dbReference type="Proteomes" id="UP001302367"/>
    </source>
</evidence>
<feature type="compositionally biased region" description="Low complexity" evidence="1">
    <location>
        <begin position="1"/>
        <end position="16"/>
    </location>
</feature>
<dbReference type="GeneID" id="90644304"/>
<feature type="region of interest" description="Disordered" evidence="1">
    <location>
        <begin position="1"/>
        <end position="36"/>
    </location>
</feature>
<feature type="region of interest" description="Disordered" evidence="1">
    <location>
        <begin position="94"/>
        <end position="124"/>
    </location>
</feature>
<name>A0ABZ0NRI1_CERBT</name>